<keyword evidence="1" id="KW-0479">Metal-binding</keyword>
<evidence type="ECO:0000313" key="5">
    <source>
        <dbReference type="EMBL" id="WMS87178.1"/>
    </source>
</evidence>
<organism evidence="5 6">
    <name type="scientific">Pleionea litopenaei</name>
    <dbReference type="NCBI Taxonomy" id="3070815"/>
    <lineage>
        <taxon>Bacteria</taxon>
        <taxon>Pseudomonadati</taxon>
        <taxon>Pseudomonadota</taxon>
        <taxon>Gammaproteobacteria</taxon>
        <taxon>Oceanospirillales</taxon>
        <taxon>Pleioneaceae</taxon>
        <taxon>Pleionea</taxon>
    </lineage>
</organism>
<keyword evidence="2" id="KW-0378">Hydrolase</keyword>
<dbReference type="InterPro" id="IPR011330">
    <property type="entry name" value="Glyco_hydro/deAcase_b/a-brl"/>
</dbReference>
<dbReference type="AlphaFoldDB" id="A0AA51RTG6"/>
<keyword evidence="6" id="KW-1185">Reference proteome</keyword>
<evidence type="ECO:0000259" key="4">
    <source>
        <dbReference type="PROSITE" id="PS51677"/>
    </source>
</evidence>
<dbReference type="Proteomes" id="UP001239782">
    <property type="component" value="Chromosome"/>
</dbReference>
<dbReference type="GO" id="GO:0016020">
    <property type="term" value="C:membrane"/>
    <property type="evidence" value="ECO:0007669"/>
    <property type="project" value="TreeGrafter"/>
</dbReference>
<dbReference type="InterPro" id="IPR050248">
    <property type="entry name" value="Polysacc_deacetylase_ArnD"/>
</dbReference>
<dbReference type="PANTHER" id="PTHR10587">
    <property type="entry name" value="GLYCOSYL TRANSFERASE-RELATED"/>
    <property type="match status" value="1"/>
</dbReference>
<protein>
    <submittedName>
        <fullName evidence="5">Polysaccharide deacetylase family protein</fullName>
    </submittedName>
</protein>
<dbReference type="GO" id="GO:0046872">
    <property type="term" value="F:metal ion binding"/>
    <property type="evidence" value="ECO:0007669"/>
    <property type="project" value="UniProtKB-KW"/>
</dbReference>
<feature type="domain" description="NodB homology" evidence="4">
    <location>
        <begin position="37"/>
        <end position="258"/>
    </location>
</feature>
<evidence type="ECO:0000256" key="1">
    <source>
        <dbReference type="ARBA" id="ARBA00022723"/>
    </source>
</evidence>
<dbReference type="GO" id="GO:0005975">
    <property type="term" value="P:carbohydrate metabolic process"/>
    <property type="evidence" value="ECO:0007669"/>
    <property type="project" value="InterPro"/>
</dbReference>
<dbReference type="EMBL" id="CP133548">
    <property type="protein sequence ID" value="WMS87178.1"/>
    <property type="molecule type" value="Genomic_DNA"/>
</dbReference>
<accession>A0AA51RTG6</accession>
<evidence type="ECO:0000256" key="3">
    <source>
        <dbReference type="SAM" id="SignalP"/>
    </source>
</evidence>
<feature type="chain" id="PRO_5041330759" evidence="3">
    <location>
        <begin position="22"/>
        <end position="326"/>
    </location>
</feature>
<dbReference type="RefSeq" id="WP_309202317.1">
    <property type="nucleotide sequence ID" value="NZ_CP133548.1"/>
</dbReference>
<gene>
    <name evidence="5" type="ORF">Q9312_18385</name>
</gene>
<sequence length="326" mass="37624">MKKTVSTLLAIFLLLFLSASGYTEQFAKQHTEQKNGKSIALTLDDAPRSANGYFDGKTRSEKLISMLQQKNVPQVAFFAVTSRLDQEGSERLMRYANAGHIIANHTHTHPDFNQLSLAQYQSDFLTAHEQLKNYPNFRPWFRFPFLREGNTLEKRDGMRKLLKDMAYSNAYITQNNYDWYLESLFQHAVKNHATIDMQALRDLYVDIMMQGIRYYDEMAIQHLQRSPKHILLLHEMDITALFLGDLIDQLRAEGWTIITPEEALMDPIASYKSSALFKFNPGRIGEIAKNSGQSKGLWHTSLEESYLKQQFNDRVIKTVKELSTAQ</sequence>
<dbReference type="Pfam" id="PF01522">
    <property type="entry name" value="Polysacc_deac_1"/>
    <property type="match status" value="1"/>
</dbReference>
<name>A0AA51RTG6_9GAMM</name>
<dbReference type="Gene3D" id="3.20.20.370">
    <property type="entry name" value="Glycoside hydrolase/deacetylase"/>
    <property type="match status" value="1"/>
</dbReference>
<proteinExistence type="predicted"/>
<evidence type="ECO:0000313" key="6">
    <source>
        <dbReference type="Proteomes" id="UP001239782"/>
    </source>
</evidence>
<dbReference type="InterPro" id="IPR002509">
    <property type="entry name" value="NODB_dom"/>
</dbReference>
<feature type="signal peptide" evidence="3">
    <location>
        <begin position="1"/>
        <end position="21"/>
    </location>
</feature>
<dbReference type="PANTHER" id="PTHR10587:SF133">
    <property type="entry name" value="CHITIN DEACETYLASE 1-RELATED"/>
    <property type="match status" value="1"/>
</dbReference>
<reference evidence="5 6" key="1">
    <citation type="submission" date="2023-08" db="EMBL/GenBank/DDBJ databases">
        <title>Pleionea litopenaei sp. nov., isolated from stomach of juvenile Litopenaeus vannamei.</title>
        <authorList>
            <person name="Rho A.M."/>
            <person name="Hwang C.Y."/>
        </authorList>
    </citation>
    <scope>NUCLEOTIDE SEQUENCE [LARGE SCALE GENOMIC DNA]</scope>
    <source>
        <strain evidence="5 6">HL-JVS1</strain>
    </source>
</reference>
<dbReference type="GO" id="GO:0016810">
    <property type="term" value="F:hydrolase activity, acting on carbon-nitrogen (but not peptide) bonds"/>
    <property type="evidence" value="ECO:0007669"/>
    <property type="project" value="InterPro"/>
</dbReference>
<dbReference type="KEGG" id="plei:Q9312_18385"/>
<dbReference type="SUPFAM" id="SSF88713">
    <property type="entry name" value="Glycoside hydrolase/deacetylase"/>
    <property type="match status" value="1"/>
</dbReference>
<keyword evidence="3" id="KW-0732">Signal</keyword>
<dbReference type="PROSITE" id="PS51677">
    <property type="entry name" value="NODB"/>
    <property type="match status" value="1"/>
</dbReference>
<evidence type="ECO:0000256" key="2">
    <source>
        <dbReference type="ARBA" id="ARBA00022801"/>
    </source>
</evidence>